<dbReference type="AlphaFoldDB" id="A0AAV3Y9C6"/>
<dbReference type="Proteomes" id="UP000735302">
    <property type="component" value="Unassembled WGS sequence"/>
</dbReference>
<reference evidence="1 2" key="1">
    <citation type="journal article" date="2021" name="Elife">
        <title>Chloroplast acquisition without the gene transfer in kleptoplastic sea slugs, Plakobranchus ocellatus.</title>
        <authorList>
            <person name="Maeda T."/>
            <person name="Takahashi S."/>
            <person name="Yoshida T."/>
            <person name="Shimamura S."/>
            <person name="Takaki Y."/>
            <person name="Nagai Y."/>
            <person name="Toyoda A."/>
            <person name="Suzuki Y."/>
            <person name="Arimoto A."/>
            <person name="Ishii H."/>
            <person name="Satoh N."/>
            <person name="Nishiyama T."/>
            <person name="Hasebe M."/>
            <person name="Maruyama T."/>
            <person name="Minagawa J."/>
            <person name="Obokata J."/>
            <person name="Shigenobu S."/>
        </authorList>
    </citation>
    <scope>NUCLEOTIDE SEQUENCE [LARGE SCALE GENOMIC DNA]</scope>
</reference>
<name>A0AAV3Y9C6_9GAST</name>
<protein>
    <submittedName>
        <fullName evidence="1">Uncharacterized protein</fullName>
    </submittedName>
</protein>
<sequence length="89" mass="10041">MFLLCDKEFIYETYRSNGTSFGGKVACELALTCPRNPSVVSSNPTTDAQARWRLESLRSPCYGRTLCTKTTPWPVYGYVPQEKAEQQPV</sequence>
<gene>
    <name evidence="1" type="ORF">PoB_000561000</name>
</gene>
<dbReference type="EMBL" id="BLXT01000641">
    <property type="protein sequence ID" value="GFN79104.1"/>
    <property type="molecule type" value="Genomic_DNA"/>
</dbReference>
<evidence type="ECO:0000313" key="2">
    <source>
        <dbReference type="Proteomes" id="UP000735302"/>
    </source>
</evidence>
<organism evidence="1 2">
    <name type="scientific">Plakobranchus ocellatus</name>
    <dbReference type="NCBI Taxonomy" id="259542"/>
    <lineage>
        <taxon>Eukaryota</taxon>
        <taxon>Metazoa</taxon>
        <taxon>Spiralia</taxon>
        <taxon>Lophotrochozoa</taxon>
        <taxon>Mollusca</taxon>
        <taxon>Gastropoda</taxon>
        <taxon>Heterobranchia</taxon>
        <taxon>Euthyneura</taxon>
        <taxon>Panpulmonata</taxon>
        <taxon>Sacoglossa</taxon>
        <taxon>Placobranchoidea</taxon>
        <taxon>Plakobranchidae</taxon>
        <taxon>Plakobranchus</taxon>
    </lineage>
</organism>
<comment type="caution">
    <text evidence="1">The sequence shown here is derived from an EMBL/GenBank/DDBJ whole genome shotgun (WGS) entry which is preliminary data.</text>
</comment>
<keyword evidence="2" id="KW-1185">Reference proteome</keyword>
<accession>A0AAV3Y9C6</accession>
<proteinExistence type="predicted"/>
<evidence type="ECO:0000313" key="1">
    <source>
        <dbReference type="EMBL" id="GFN79104.1"/>
    </source>
</evidence>